<proteinExistence type="predicted"/>
<dbReference type="EMBL" id="BMAW01027491">
    <property type="protein sequence ID" value="GFU02402.1"/>
    <property type="molecule type" value="Genomic_DNA"/>
</dbReference>
<comment type="caution">
    <text evidence="1">The sequence shown here is derived from an EMBL/GenBank/DDBJ whole genome shotgun (WGS) entry which is preliminary data.</text>
</comment>
<sequence length="79" mass="9298">MPRPWQYSLETSPLRHVGANSRQTKIPKLGYYASDSNVAVRDALMEIYFYNITQDYAEPWSWRVPQDELNRQKSPLYGC</sequence>
<organism evidence="1 2">
    <name type="scientific">Nephila pilipes</name>
    <name type="common">Giant wood spider</name>
    <name type="synonym">Nephila maculata</name>
    <dbReference type="NCBI Taxonomy" id="299642"/>
    <lineage>
        <taxon>Eukaryota</taxon>
        <taxon>Metazoa</taxon>
        <taxon>Ecdysozoa</taxon>
        <taxon>Arthropoda</taxon>
        <taxon>Chelicerata</taxon>
        <taxon>Arachnida</taxon>
        <taxon>Araneae</taxon>
        <taxon>Araneomorphae</taxon>
        <taxon>Entelegynae</taxon>
        <taxon>Araneoidea</taxon>
        <taxon>Nephilidae</taxon>
        <taxon>Nephila</taxon>
    </lineage>
</organism>
<accession>A0A8X6Q612</accession>
<name>A0A8X6Q612_NEPPI</name>
<dbReference type="AlphaFoldDB" id="A0A8X6Q612"/>
<evidence type="ECO:0000313" key="2">
    <source>
        <dbReference type="Proteomes" id="UP000887013"/>
    </source>
</evidence>
<reference evidence="1" key="1">
    <citation type="submission" date="2020-08" db="EMBL/GenBank/DDBJ databases">
        <title>Multicomponent nature underlies the extraordinary mechanical properties of spider dragline silk.</title>
        <authorList>
            <person name="Kono N."/>
            <person name="Nakamura H."/>
            <person name="Mori M."/>
            <person name="Yoshida Y."/>
            <person name="Ohtoshi R."/>
            <person name="Malay A.D."/>
            <person name="Moran D.A.P."/>
            <person name="Tomita M."/>
            <person name="Numata K."/>
            <person name="Arakawa K."/>
        </authorList>
    </citation>
    <scope>NUCLEOTIDE SEQUENCE</scope>
</reference>
<evidence type="ECO:0000313" key="1">
    <source>
        <dbReference type="EMBL" id="GFU02402.1"/>
    </source>
</evidence>
<dbReference type="Proteomes" id="UP000887013">
    <property type="component" value="Unassembled WGS sequence"/>
</dbReference>
<keyword evidence="2" id="KW-1185">Reference proteome</keyword>
<protein>
    <submittedName>
        <fullName evidence="1">Uncharacterized protein</fullName>
    </submittedName>
</protein>
<gene>
    <name evidence="1" type="ORF">NPIL_461751</name>
</gene>